<protein>
    <submittedName>
        <fullName evidence="2">Uncharacterized protein</fullName>
    </submittedName>
</protein>
<gene>
    <name evidence="2" type="ORF">AKJ37_07190</name>
</gene>
<name>A0A133UL26_9EURY</name>
<comment type="caution">
    <text evidence="2">The sequence shown here is derived from an EMBL/GenBank/DDBJ whole genome shotgun (WGS) entry which is preliminary data.</text>
</comment>
<proteinExistence type="predicted"/>
<evidence type="ECO:0000256" key="1">
    <source>
        <dbReference type="SAM" id="MobiDB-lite"/>
    </source>
</evidence>
<feature type="region of interest" description="Disordered" evidence="1">
    <location>
        <begin position="289"/>
        <end position="308"/>
    </location>
</feature>
<evidence type="ECO:0000313" key="2">
    <source>
        <dbReference type="EMBL" id="KXA94925.1"/>
    </source>
</evidence>
<keyword evidence="3" id="KW-1185">Reference proteome</keyword>
<dbReference type="AlphaFoldDB" id="A0A133UL26"/>
<dbReference type="EMBL" id="LHXR01000160">
    <property type="protein sequence ID" value="KXA94925.1"/>
    <property type="molecule type" value="Genomic_DNA"/>
</dbReference>
<feature type="region of interest" description="Disordered" evidence="1">
    <location>
        <begin position="343"/>
        <end position="395"/>
    </location>
</feature>
<evidence type="ECO:0000313" key="3">
    <source>
        <dbReference type="Proteomes" id="UP000070463"/>
    </source>
</evidence>
<feature type="compositionally biased region" description="Acidic residues" evidence="1">
    <location>
        <begin position="364"/>
        <end position="375"/>
    </location>
</feature>
<feature type="compositionally biased region" description="Acidic residues" evidence="1">
    <location>
        <begin position="344"/>
        <end position="356"/>
    </location>
</feature>
<reference evidence="2 3" key="1">
    <citation type="journal article" date="2016" name="Sci. Rep.">
        <title>Metabolic traits of an uncultured archaeal lineage -MSBL1- from brine pools of the Red Sea.</title>
        <authorList>
            <person name="Mwirichia R."/>
            <person name="Alam I."/>
            <person name="Rashid M."/>
            <person name="Vinu M."/>
            <person name="Ba-Alawi W."/>
            <person name="Anthony Kamau A."/>
            <person name="Kamanda Ngugi D."/>
            <person name="Goker M."/>
            <person name="Klenk H.P."/>
            <person name="Bajic V."/>
            <person name="Stingl U."/>
        </authorList>
    </citation>
    <scope>NUCLEOTIDE SEQUENCE [LARGE SCALE GENOMIC DNA]</scope>
    <source>
        <strain evidence="2">SCGC-AAA259I09</strain>
    </source>
</reference>
<organism evidence="2 3">
    <name type="scientific">candidate division MSBL1 archaeon SCGC-AAA259I09</name>
    <dbReference type="NCBI Taxonomy" id="1698267"/>
    <lineage>
        <taxon>Archaea</taxon>
        <taxon>Methanobacteriati</taxon>
        <taxon>Methanobacteriota</taxon>
        <taxon>candidate division MSBL1</taxon>
    </lineage>
</organism>
<sequence>MSAASSAIHEDLGVVTERLIPFAPREKTRKKLWELHEEYKAKVSRFDDLFDGERLSCPWHRDNDEVIVTGNGKKGTKKFNCEKWHDPDLTGRDTTEFGFSTFTSHEAYKVYQDFLTEALTLMTTCEGTLEGIAKYLNISKHMVELGEHALLDYLGDSGKDMIEVDGDLVVIYADFSGTAISKNTGMIMSKVGEDVAYDVCPTMNYMTAWNFVKGLKERLETRDDATVVFVTDGGLAWLDPLQSLFPDAVHVRQFHSKNSRGIVYVHLRHDGRPYTVRFPWDVVLEEGEASDDAQRMRKRRKLEKSFRSEGERTELSKDIIVWEGIVKYPRGRRNKDEGVTVAEAMDEDEGSNEQEDSQEKEVSEESQDDSDGSEETSEKDGDEKERMCITSGTATPERIFKESLEEAKKHPPVKRAFSILKEAFGGHYITSNTAESLFNVKQALLSWENRRRLSFIDSPKMVTIENLHGISYTARIPITDRIKRSLYLHGENHFYDINFYVRENLYKSYQDKIKHITESLVFY</sequence>
<dbReference type="Proteomes" id="UP000070463">
    <property type="component" value="Unassembled WGS sequence"/>
</dbReference>
<accession>A0A133UL26</accession>
<feature type="compositionally biased region" description="Basic and acidic residues" evidence="1">
    <location>
        <begin position="376"/>
        <end position="387"/>
    </location>
</feature>